<reference evidence="2" key="1">
    <citation type="submission" date="2020-10" db="EMBL/GenBank/DDBJ databases">
        <title>Chromosome-scale genome assembly of the Allis shad, Alosa alosa.</title>
        <authorList>
            <person name="Margot Z."/>
            <person name="Christophe K."/>
            <person name="Cabau C."/>
            <person name="Louis A."/>
            <person name="Berthelot C."/>
            <person name="Parey E."/>
            <person name="Roest Crollius H."/>
            <person name="Montfort J."/>
            <person name="Robinson-Rechavi M."/>
            <person name="Bucao C."/>
            <person name="Bouchez O."/>
            <person name="Gislard M."/>
            <person name="Lluch J."/>
            <person name="Milhes M."/>
            <person name="Lampietro C."/>
            <person name="Lopez Roques C."/>
            <person name="Donnadieu C."/>
            <person name="Braasch I."/>
            <person name="Desvignes T."/>
            <person name="Postlethwait J."/>
            <person name="Bobe J."/>
            <person name="Guiguen Y."/>
        </authorList>
    </citation>
    <scope>NUCLEOTIDE SEQUENCE</scope>
    <source>
        <strain evidence="2">M-15738</strain>
        <tissue evidence="2">Blood</tissue>
    </source>
</reference>
<feature type="region of interest" description="Disordered" evidence="1">
    <location>
        <begin position="49"/>
        <end position="111"/>
    </location>
</feature>
<dbReference type="Proteomes" id="UP000823561">
    <property type="component" value="Chromosome 22"/>
</dbReference>
<comment type="caution">
    <text evidence="2">The sequence shown here is derived from an EMBL/GenBank/DDBJ whole genome shotgun (WGS) entry which is preliminary data.</text>
</comment>
<protein>
    <submittedName>
        <fullName evidence="2">Uncharacterized protein</fullName>
    </submittedName>
</protein>
<dbReference type="EMBL" id="JADWDJ010000022">
    <property type="protein sequence ID" value="KAG5262579.1"/>
    <property type="molecule type" value="Genomic_DNA"/>
</dbReference>
<sequence length="129" mass="14970">MNCGPPQNRLWWLSGSPQRISIRAGQCRMSAMHWEARRRQFVLAHRLCTHTKKTKENQNPEQKTAKESRPEQPVVPDQSNPLAMPGDEETSHRITDFSENNSTTTNAKRKGYSAKIENRYTSIQYAQQW</sequence>
<proteinExistence type="predicted"/>
<evidence type="ECO:0000256" key="1">
    <source>
        <dbReference type="SAM" id="MobiDB-lite"/>
    </source>
</evidence>
<evidence type="ECO:0000313" key="2">
    <source>
        <dbReference type="EMBL" id="KAG5262579.1"/>
    </source>
</evidence>
<evidence type="ECO:0000313" key="3">
    <source>
        <dbReference type="Proteomes" id="UP000823561"/>
    </source>
</evidence>
<organism evidence="2 3">
    <name type="scientific">Alosa alosa</name>
    <name type="common">allis shad</name>
    <dbReference type="NCBI Taxonomy" id="278164"/>
    <lineage>
        <taxon>Eukaryota</taxon>
        <taxon>Metazoa</taxon>
        <taxon>Chordata</taxon>
        <taxon>Craniata</taxon>
        <taxon>Vertebrata</taxon>
        <taxon>Euteleostomi</taxon>
        <taxon>Actinopterygii</taxon>
        <taxon>Neopterygii</taxon>
        <taxon>Teleostei</taxon>
        <taxon>Clupei</taxon>
        <taxon>Clupeiformes</taxon>
        <taxon>Clupeoidei</taxon>
        <taxon>Clupeidae</taxon>
        <taxon>Alosa</taxon>
    </lineage>
</organism>
<name>A0AAV6FID5_9TELE</name>
<gene>
    <name evidence="2" type="ORF">AALO_G00276610</name>
</gene>
<feature type="compositionally biased region" description="Polar residues" evidence="1">
    <location>
        <begin position="97"/>
        <end position="106"/>
    </location>
</feature>
<feature type="compositionally biased region" description="Basic and acidic residues" evidence="1">
    <location>
        <begin position="54"/>
        <end position="70"/>
    </location>
</feature>
<dbReference type="AlphaFoldDB" id="A0AAV6FID5"/>
<accession>A0AAV6FID5</accession>
<keyword evidence="3" id="KW-1185">Reference proteome</keyword>